<accession>A0ABS4EBF7</accession>
<keyword evidence="3" id="KW-1185">Reference proteome</keyword>
<comment type="caution">
    <text evidence="2">The sequence shown here is derived from an EMBL/GenBank/DDBJ whole genome shotgun (WGS) entry which is preliminary data.</text>
</comment>
<evidence type="ECO:0000313" key="2">
    <source>
        <dbReference type="EMBL" id="MBP1855259.1"/>
    </source>
</evidence>
<dbReference type="Proteomes" id="UP000767291">
    <property type="component" value="Unassembled WGS sequence"/>
</dbReference>
<reference evidence="2 3" key="1">
    <citation type="submission" date="2021-03" db="EMBL/GenBank/DDBJ databases">
        <title>Genomic Encyclopedia of Type Strains, Phase IV (KMG-IV): sequencing the most valuable type-strain genomes for metagenomic binning, comparative biology and taxonomic classification.</title>
        <authorList>
            <person name="Goeker M."/>
        </authorList>
    </citation>
    <scope>NUCLEOTIDE SEQUENCE [LARGE SCALE GENOMIC DNA]</scope>
    <source>
        <strain evidence="2 3">DSM 1289</strain>
    </source>
</reference>
<protein>
    <recommendedName>
        <fullName evidence="4">Bypass of forespore C C-terminal domain-containing protein</fullName>
    </recommendedName>
</protein>
<sequence>MFEQRRSFNYRKISAYVATAIIVFGSGFYIGSRTASRDMLIKNTANIEQAKVQMPYDLNQDCEVWLQNEGETETNYKRTYIMAGVVPNEVLGKTENEIKNYFKNEYPGKIIKSLSKEEIVLEDAEYKSDDKVDTMSDNSKRGKYAIETDKGHIALYKYDKNGKKSLVEKTKITMDSLPKTVQEEIKKGVIMDTEDEAYARLEDFAS</sequence>
<keyword evidence="1" id="KW-0812">Transmembrane</keyword>
<dbReference type="RefSeq" id="WP_209456706.1">
    <property type="nucleotide sequence ID" value="NZ_BAAACS010000002.1"/>
</dbReference>
<name>A0ABS4EBF7_9FIRM</name>
<feature type="transmembrane region" description="Helical" evidence="1">
    <location>
        <begin position="13"/>
        <end position="32"/>
    </location>
</feature>
<organism evidence="2 3">
    <name type="scientific">Metaclostridioides mangenotii</name>
    <dbReference type="NCBI Taxonomy" id="1540"/>
    <lineage>
        <taxon>Bacteria</taxon>
        <taxon>Bacillati</taxon>
        <taxon>Bacillota</taxon>
        <taxon>Clostridia</taxon>
        <taxon>Peptostreptococcales</taxon>
        <taxon>Peptostreptococcaceae</taxon>
        <taxon>Metaclostridioides</taxon>
    </lineage>
</organism>
<keyword evidence="1" id="KW-1133">Transmembrane helix</keyword>
<proteinExistence type="predicted"/>
<gene>
    <name evidence="2" type="ORF">J2Z43_001652</name>
</gene>
<evidence type="ECO:0000256" key="1">
    <source>
        <dbReference type="SAM" id="Phobius"/>
    </source>
</evidence>
<evidence type="ECO:0000313" key="3">
    <source>
        <dbReference type="Proteomes" id="UP000767291"/>
    </source>
</evidence>
<evidence type="ECO:0008006" key="4">
    <source>
        <dbReference type="Google" id="ProtNLM"/>
    </source>
</evidence>
<keyword evidence="1" id="KW-0472">Membrane</keyword>
<dbReference type="EMBL" id="JAGGJX010000002">
    <property type="protein sequence ID" value="MBP1855259.1"/>
    <property type="molecule type" value="Genomic_DNA"/>
</dbReference>